<feature type="compositionally biased region" description="Low complexity" evidence="6">
    <location>
        <begin position="844"/>
        <end position="878"/>
    </location>
</feature>
<evidence type="ECO:0000259" key="7">
    <source>
        <dbReference type="PROSITE" id="PS50011"/>
    </source>
</evidence>
<dbReference type="GO" id="GO:0005634">
    <property type="term" value="C:nucleus"/>
    <property type="evidence" value="ECO:0007669"/>
    <property type="project" value="TreeGrafter"/>
</dbReference>
<feature type="region of interest" description="Disordered" evidence="6">
    <location>
        <begin position="68"/>
        <end position="109"/>
    </location>
</feature>
<evidence type="ECO:0000256" key="1">
    <source>
        <dbReference type="ARBA" id="ARBA00022527"/>
    </source>
</evidence>
<dbReference type="eggNOG" id="KOG0667">
    <property type="taxonomic scope" value="Eukaryota"/>
</dbReference>
<dbReference type="Gene3D" id="3.30.200.20">
    <property type="entry name" value="Phosphorylase Kinase, domain 1"/>
    <property type="match status" value="1"/>
</dbReference>
<dbReference type="KEGG" id="sre:PTSG_08399"/>
<dbReference type="AlphaFoldDB" id="F2UJK6"/>
<evidence type="ECO:0000256" key="4">
    <source>
        <dbReference type="ARBA" id="ARBA00022777"/>
    </source>
</evidence>
<dbReference type="GO" id="GO:0005737">
    <property type="term" value="C:cytoplasm"/>
    <property type="evidence" value="ECO:0007669"/>
    <property type="project" value="TreeGrafter"/>
</dbReference>
<evidence type="ECO:0000313" key="8">
    <source>
        <dbReference type="EMBL" id="EGD77305.1"/>
    </source>
</evidence>
<sequence length="1022" mass="114133">MGRRPVAKTRSQRVRDLRERQDFQQQLEDAMQRATSRTAKTFLAGMLKSTCAEIKAIKRANIVGTRMNQKATIKPREGSRFRQFDAASAPAQSNTSTSSSGAPVAHKPRPETNLLLKLTKNICQQYSIKPNIKPHFITPASSGNVEDARAELEDPEPKLNAMCDRLRTENNVDITPDQLRRLHNREGNLRIHTQDVILDDRSRKFTVLRLLGCGAYGQVLRVKDADGIEHALKLLNSKRQSNREVEAKVLKLVEHHGRTGSQFVLKLESSFLFRGAFPCMLFAQHGISLYDHILRKGSLNMDQIVVVIKQVALALREVHTLGFVHSDVKPENILLRHTPAELEVLGNSADTPDPDDPLSIPPRLSVVLIDFGTAFGSSINADGWSVKYIQSRFYRAPEVFLECRRARRQYIYDTPIDMWSLGCLAMELYLGQPLFQGRSSIEMVTGFTSLLGDFPSRMLELASSVEVIVEDEQGRKRVRSATRSETVYIPTRRFHVRCLDDFVCGTSVCSSCQPDIACTVERRRLFMKFVSDLLKLDPDRRLTAGQAVRHPFLKPSIPQSVIDEIPEGHVNESFRTFRITTFQRPRLPQEAPLIVETDNSTITMPFPNAKRAERPIRIDFVKNLAEQLKLQQRKARRLAFQEAQQQAQVRAREERRQRSSRGEESARSSAVSAAGDESSAESSRGSSVYYVDSSRPESSMSIRSNQSEQVLIKGVVSQSHIQHAEGHQHGSGGGTNNGAIQPPGSSAASGTQGAASQQQRVKVAAPQARPHTQMHPIPYVAVSQHQQQQRYMRHVPAAPGQRFMHHVPYGGQGGAYQMPLPHPQHHQQVVQYSGHVYGGGGYSHGAYMGSASSSAQQPTPHQQQQQQQHPGHHPQQSPVVYAGGMYTQQGHPVMAVRSGYASGASQASQGSVVMGPPHQVMQVATPQGHMHAQPQPQPQPVAYAQGHTQYVQYAQQQQHHHHPGYHQQAGVPVQYVAVPSQQAYAMYQQQQQQQQQQTQLIYGDAQRTPNIHQNARVFDEQL</sequence>
<dbReference type="PROSITE" id="PS00108">
    <property type="entry name" value="PROTEIN_KINASE_ST"/>
    <property type="match status" value="1"/>
</dbReference>
<feature type="region of interest" description="Disordered" evidence="6">
    <location>
        <begin position="844"/>
        <end position="879"/>
    </location>
</feature>
<keyword evidence="9" id="KW-1185">Reference proteome</keyword>
<feature type="compositionally biased region" description="Polar residues" evidence="6">
    <location>
        <begin position="90"/>
        <end position="101"/>
    </location>
</feature>
<feature type="compositionally biased region" description="Basic residues" evidence="6">
    <location>
        <begin position="1"/>
        <end position="12"/>
    </location>
</feature>
<dbReference type="RefSeq" id="XP_004990649.1">
    <property type="nucleotide sequence ID" value="XM_004990592.1"/>
</dbReference>
<dbReference type="InParanoid" id="F2UJK6"/>
<protein>
    <submittedName>
        <fullName evidence="8">CMGC/DYRK protein kinase</fullName>
    </submittedName>
</protein>
<dbReference type="PANTHER" id="PTHR24058:SF17">
    <property type="entry name" value="HOMEODOMAIN INTERACTING PROTEIN KINASE, ISOFORM D"/>
    <property type="match status" value="1"/>
</dbReference>
<keyword evidence="2" id="KW-0808">Transferase</keyword>
<dbReference type="GO" id="GO:0004674">
    <property type="term" value="F:protein serine/threonine kinase activity"/>
    <property type="evidence" value="ECO:0007669"/>
    <property type="project" value="UniProtKB-KW"/>
</dbReference>
<dbReference type="EMBL" id="GL832977">
    <property type="protein sequence ID" value="EGD77305.1"/>
    <property type="molecule type" value="Genomic_DNA"/>
</dbReference>
<dbReference type="SUPFAM" id="SSF56112">
    <property type="entry name" value="Protein kinase-like (PK-like)"/>
    <property type="match status" value="1"/>
</dbReference>
<feature type="compositionally biased region" description="Low complexity" evidence="6">
    <location>
        <begin position="667"/>
        <end position="688"/>
    </location>
</feature>
<keyword evidence="4 8" id="KW-0418">Kinase</keyword>
<name>F2UJK6_SALR5</name>
<evidence type="ECO:0000256" key="6">
    <source>
        <dbReference type="SAM" id="MobiDB-lite"/>
    </source>
</evidence>
<dbReference type="SMART" id="SM00220">
    <property type="entry name" value="S_TKc"/>
    <property type="match status" value="1"/>
</dbReference>
<dbReference type="GeneID" id="16071208"/>
<feature type="region of interest" description="Disordered" evidence="6">
    <location>
        <begin position="1"/>
        <end position="20"/>
    </location>
</feature>
<evidence type="ECO:0000313" key="9">
    <source>
        <dbReference type="Proteomes" id="UP000007799"/>
    </source>
</evidence>
<evidence type="ECO:0000256" key="2">
    <source>
        <dbReference type="ARBA" id="ARBA00022679"/>
    </source>
</evidence>
<reference evidence="8" key="1">
    <citation type="submission" date="2009-08" db="EMBL/GenBank/DDBJ databases">
        <title>Annotation of Salpingoeca rosetta.</title>
        <authorList>
            <consortium name="The Broad Institute Genome Sequencing Platform"/>
            <person name="Russ C."/>
            <person name="Cuomo C."/>
            <person name="Burger G."/>
            <person name="Gray M.W."/>
            <person name="Holland P.W.H."/>
            <person name="King N."/>
            <person name="Lang F.B.F."/>
            <person name="Roger A.J."/>
            <person name="Ruiz-Trillo I."/>
            <person name="Young S.K."/>
            <person name="Zeng Q."/>
            <person name="Gargeya S."/>
            <person name="Alvarado L."/>
            <person name="Berlin A."/>
            <person name="Chapman S.B."/>
            <person name="Chen Z."/>
            <person name="Freedman E."/>
            <person name="Gellesch M."/>
            <person name="Goldberg J."/>
            <person name="Griggs A."/>
            <person name="Gujja S."/>
            <person name="Heilman E."/>
            <person name="Heiman D."/>
            <person name="Howarth C."/>
            <person name="Mehta T."/>
            <person name="Neiman D."/>
            <person name="Pearson M."/>
            <person name="Roberts A."/>
            <person name="Saif S."/>
            <person name="Shea T."/>
            <person name="Shenoy N."/>
            <person name="Sisk P."/>
            <person name="Stolte C."/>
            <person name="Sykes S."/>
            <person name="White J."/>
            <person name="Yandava C."/>
            <person name="Haas B."/>
            <person name="Nusbaum C."/>
            <person name="Birren B."/>
        </authorList>
    </citation>
    <scope>NUCLEOTIDE SEQUENCE [LARGE SCALE GENOMIC DNA]</scope>
    <source>
        <strain evidence="8">ATCC 50818</strain>
    </source>
</reference>
<feature type="region of interest" description="Disordered" evidence="6">
    <location>
        <begin position="717"/>
        <end position="770"/>
    </location>
</feature>
<dbReference type="InterPro" id="IPR008271">
    <property type="entry name" value="Ser/Thr_kinase_AS"/>
</dbReference>
<accession>F2UJK6</accession>
<feature type="compositionally biased region" description="Basic and acidic residues" evidence="6">
    <location>
        <begin position="650"/>
        <end position="666"/>
    </location>
</feature>
<organism evidence="9">
    <name type="scientific">Salpingoeca rosetta (strain ATCC 50818 / BSB-021)</name>
    <dbReference type="NCBI Taxonomy" id="946362"/>
    <lineage>
        <taxon>Eukaryota</taxon>
        <taxon>Choanoflagellata</taxon>
        <taxon>Craspedida</taxon>
        <taxon>Salpingoecidae</taxon>
        <taxon>Salpingoeca</taxon>
    </lineage>
</organism>
<dbReference type="Proteomes" id="UP000007799">
    <property type="component" value="Unassembled WGS sequence"/>
</dbReference>
<dbReference type="GO" id="GO:0004713">
    <property type="term" value="F:protein tyrosine kinase activity"/>
    <property type="evidence" value="ECO:0007669"/>
    <property type="project" value="TreeGrafter"/>
</dbReference>
<dbReference type="PROSITE" id="PS50011">
    <property type="entry name" value="PROTEIN_KINASE_DOM"/>
    <property type="match status" value="1"/>
</dbReference>
<feature type="compositionally biased region" description="Low complexity" evidence="6">
    <location>
        <begin position="744"/>
        <end position="759"/>
    </location>
</feature>
<feature type="compositionally biased region" description="Basic and acidic residues" evidence="6">
    <location>
        <begin position="74"/>
        <end position="83"/>
    </location>
</feature>
<keyword evidence="5" id="KW-0067">ATP-binding</keyword>
<dbReference type="InterPro" id="IPR011009">
    <property type="entry name" value="Kinase-like_dom_sf"/>
</dbReference>
<dbReference type="InterPro" id="IPR000719">
    <property type="entry name" value="Prot_kinase_dom"/>
</dbReference>
<dbReference type="Gene3D" id="1.10.510.10">
    <property type="entry name" value="Transferase(Phosphotransferase) domain 1"/>
    <property type="match status" value="1"/>
</dbReference>
<keyword evidence="1" id="KW-0723">Serine/threonine-protein kinase</keyword>
<keyword evidence="3" id="KW-0547">Nucleotide-binding</keyword>
<dbReference type="PANTHER" id="PTHR24058">
    <property type="entry name" value="DUAL SPECIFICITY PROTEIN KINASE"/>
    <property type="match status" value="1"/>
</dbReference>
<dbReference type="GO" id="GO:0005524">
    <property type="term" value="F:ATP binding"/>
    <property type="evidence" value="ECO:0007669"/>
    <property type="project" value="UniProtKB-KW"/>
</dbReference>
<dbReference type="InterPro" id="IPR050494">
    <property type="entry name" value="Ser_Thr_dual-spec_kinase"/>
</dbReference>
<evidence type="ECO:0000256" key="3">
    <source>
        <dbReference type="ARBA" id="ARBA00022741"/>
    </source>
</evidence>
<proteinExistence type="predicted"/>
<evidence type="ECO:0000256" key="5">
    <source>
        <dbReference type="ARBA" id="ARBA00022840"/>
    </source>
</evidence>
<feature type="region of interest" description="Disordered" evidence="6">
    <location>
        <begin position="649"/>
        <end position="705"/>
    </location>
</feature>
<feature type="domain" description="Protein kinase" evidence="7">
    <location>
        <begin position="205"/>
        <end position="553"/>
    </location>
</feature>
<dbReference type="OrthoDB" id="5979581at2759"/>
<dbReference type="Pfam" id="PF00069">
    <property type="entry name" value="Pkinase"/>
    <property type="match status" value="1"/>
</dbReference>
<dbReference type="STRING" id="946362.F2UJK6"/>
<gene>
    <name evidence="8" type="ORF">PTSG_08399</name>
</gene>